<reference evidence="3 4" key="1">
    <citation type="journal article" date="2023" name="BMC Biol.">
        <title>The compact genome of the sponge Oopsacas minuta (Hexactinellida) is lacking key metazoan core genes.</title>
        <authorList>
            <person name="Santini S."/>
            <person name="Schenkelaars Q."/>
            <person name="Jourda C."/>
            <person name="Duchesne M."/>
            <person name="Belahbib H."/>
            <person name="Rocher C."/>
            <person name="Selva M."/>
            <person name="Riesgo A."/>
            <person name="Vervoort M."/>
            <person name="Leys S.P."/>
            <person name="Kodjabachian L."/>
            <person name="Le Bivic A."/>
            <person name="Borchiellini C."/>
            <person name="Claverie J.M."/>
            <person name="Renard E."/>
        </authorList>
    </citation>
    <scope>NUCLEOTIDE SEQUENCE [LARGE SCALE GENOMIC DNA]</scope>
    <source>
        <strain evidence="3">SPO-2</strain>
    </source>
</reference>
<dbReference type="SUPFAM" id="SSF48403">
    <property type="entry name" value="Ankyrin repeat"/>
    <property type="match status" value="1"/>
</dbReference>
<proteinExistence type="predicted"/>
<dbReference type="InterPro" id="IPR002110">
    <property type="entry name" value="Ankyrin_rpt"/>
</dbReference>
<organism evidence="3 4">
    <name type="scientific">Oopsacas minuta</name>
    <dbReference type="NCBI Taxonomy" id="111878"/>
    <lineage>
        <taxon>Eukaryota</taxon>
        <taxon>Metazoa</taxon>
        <taxon>Porifera</taxon>
        <taxon>Hexactinellida</taxon>
        <taxon>Hexasterophora</taxon>
        <taxon>Lyssacinosida</taxon>
        <taxon>Leucopsacidae</taxon>
        <taxon>Oopsacas</taxon>
    </lineage>
</organism>
<evidence type="ECO:0000313" key="3">
    <source>
        <dbReference type="EMBL" id="KAI6659231.1"/>
    </source>
</evidence>
<dbReference type="AlphaFoldDB" id="A0AAV7KFV6"/>
<dbReference type="PANTHER" id="PTHR24173:SF74">
    <property type="entry name" value="ANKYRIN REPEAT DOMAIN-CONTAINING PROTEIN 16"/>
    <property type="match status" value="1"/>
</dbReference>
<accession>A0AAV7KFV6</accession>
<gene>
    <name evidence="3" type="ORF">LOD99_14904</name>
</gene>
<dbReference type="InterPro" id="IPR036770">
    <property type="entry name" value="Ankyrin_rpt-contain_sf"/>
</dbReference>
<protein>
    <submittedName>
        <fullName evidence="3">Ankyrin repeat, SAM and basic leucine zipper domain-containing protein 1-like</fullName>
    </submittedName>
</protein>
<evidence type="ECO:0000256" key="2">
    <source>
        <dbReference type="ARBA" id="ARBA00023043"/>
    </source>
</evidence>
<sequence length="336" mass="37639">MLFEAVTTGNFRSAKRILDVADNVNGLDQFNQTPLMRVVYLNDEFQRKNIIKLLIRKGASLKLKDVEGKTALIHSVLAGKLDALELLIPHSNLTQEDNSGNNALCHAAMKGDLSIINKLVSRFRENNLDVDKRNIKGLTPLLITCQLGYIECARVLVQEGIASPRIRDLDTFRDAEQWAVQATNSHSNIEFLSSKALKRNKLSSLRKPKILSDYLCSQGLGGLLGPRPNLFNDTPAKIRKEVIIPPIIAKKSAPNMETDRKLPSIPVFKCKSAPDVYEPVPFDPKIYLECARKPTQSKVATKRETFTPLVIKRGSLKCRPKPTQIIEINEDEEIMC</sequence>
<dbReference type="PANTHER" id="PTHR24173">
    <property type="entry name" value="ANKYRIN REPEAT CONTAINING"/>
    <property type="match status" value="1"/>
</dbReference>
<dbReference type="Pfam" id="PF12796">
    <property type="entry name" value="Ank_2"/>
    <property type="match status" value="1"/>
</dbReference>
<evidence type="ECO:0000313" key="4">
    <source>
        <dbReference type="Proteomes" id="UP001165289"/>
    </source>
</evidence>
<dbReference type="Gene3D" id="1.25.40.20">
    <property type="entry name" value="Ankyrin repeat-containing domain"/>
    <property type="match status" value="1"/>
</dbReference>
<keyword evidence="2" id="KW-0040">ANK repeat</keyword>
<dbReference type="Proteomes" id="UP001165289">
    <property type="component" value="Unassembled WGS sequence"/>
</dbReference>
<name>A0AAV7KFV6_9METZ</name>
<keyword evidence="1" id="KW-0677">Repeat</keyword>
<comment type="caution">
    <text evidence="3">The sequence shown here is derived from an EMBL/GenBank/DDBJ whole genome shotgun (WGS) entry which is preliminary data.</text>
</comment>
<evidence type="ECO:0000256" key="1">
    <source>
        <dbReference type="ARBA" id="ARBA00022737"/>
    </source>
</evidence>
<dbReference type="EMBL" id="JAKMXF010000066">
    <property type="protein sequence ID" value="KAI6659231.1"/>
    <property type="molecule type" value="Genomic_DNA"/>
</dbReference>
<dbReference type="Pfam" id="PF00023">
    <property type="entry name" value="Ank"/>
    <property type="match status" value="1"/>
</dbReference>
<keyword evidence="4" id="KW-1185">Reference proteome</keyword>
<dbReference type="SMART" id="SM00248">
    <property type="entry name" value="ANK"/>
    <property type="match status" value="4"/>
</dbReference>